<sequence length="158" mass="17896">MLLSTRISPSSMRGNTNPIGISSLVMCTNTISPKWELSLSSWWTKRLNGSSHAWKMNFGHHTHAEAVAALRYVRVWTSGSDVNPNQYIFYPFSCMLTNGWVVVGVVPGAQPMHGDLGIARRHDPVALPPRNVLEWCRNCISMRLKLDCLPLYFVFHHF</sequence>
<gene>
    <name evidence="1" type="ORF">LACBIDRAFT_303052</name>
</gene>
<evidence type="ECO:0000313" key="1">
    <source>
        <dbReference type="EMBL" id="EDR05407.1"/>
    </source>
</evidence>
<accession>B0DIV0</accession>
<proteinExistence type="predicted"/>
<dbReference type="Proteomes" id="UP000001194">
    <property type="component" value="Unassembled WGS sequence"/>
</dbReference>
<dbReference type="KEGG" id="lbc:LACBIDRAFT_303052"/>
<organism evidence="2">
    <name type="scientific">Laccaria bicolor (strain S238N-H82 / ATCC MYA-4686)</name>
    <name type="common">Bicoloured deceiver</name>
    <name type="synonym">Laccaria laccata var. bicolor</name>
    <dbReference type="NCBI Taxonomy" id="486041"/>
    <lineage>
        <taxon>Eukaryota</taxon>
        <taxon>Fungi</taxon>
        <taxon>Dikarya</taxon>
        <taxon>Basidiomycota</taxon>
        <taxon>Agaricomycotina</taxon>
        <taxon>Agaricomycetes</taxon>
        <taxon>Agaricomycetidae</taxon>
        <taxon>Agaricales</taxon>
        <taxon>Agaricineae</taxon>
        <taxon>Hydnangiaceae</taxon>
        <taxon>Laccaria</taxon>
    </lineage>
</organism>
<name>B0DIV0_LACBS</name>
<dbReference type="GeneID" id="6079518"/>
<reference evidence="1 2" key="1">
    <citation type="journal article" date="2008" name="Nature">
        <title>The genome of Laccaria bicolor provides insights into mycorrhizal symbiosis.</title>
        <authorList>
            <person name="Martin F."/>
            <person name="Aerts A."/>
            <person name="Ahren D."/>
            <person name="Brun A."/>
            <person name="Danchin E.G.J."/>
            <person name="Duchaussoy F."/>
            <person name="Gibon J."/>
            <person name="Kohler A."/>
            <person name="Lindquist E."/>
            <person name="Pereda V."/>
            <person name="Salamov A."/>
            <person name="Shapiro H.J."/>
            <person name="Wuyts J."/>
            <person name="Blaudez D."/>
            <person name="Buee M."/>
            <person name="Brokstein P."/>
            <person name="Canbaeck B."/>
            <person name="Cohen D."/>
            <person name="Courty P.E."/>
            <person name="Coutinho P.M."/>
            <person name="Delaruelle C."/>
            <person name="Detter J.C."/>
            <person name="Deveau A."/>
            <person name="DiFazio S."/>
            <person name="Duplessis S."/>
            <person name="Fraissinet-Tachet L."/>
            <person name="Lucic E."/>
            <person name="Frey-Klett P."/>
            <person name="Fourrey C."/>
            <person name="Feussner I."/>
            <person name="Gay G."/>
            <person name="Grimwood J."/>
            <person name="Hoegger P.J."/>
            <person name="Jain P."/>
            <person name="Kilaru S."/>
            <person name="Labbe J."/>
            <person name="Lin Y.C."/>
            <person name="Legue V."/>
            <person name="Le Tacon F."/>
            <person name="Marmeisse R."/>
            <person name="Melayah D."/>
            <person name="Montanini B."/>
            <person name="Muratet M."/>
            <person name="Nehls U."/>
            <person name="Niculita-Hirzel H."/>
            <person name="Oudot-Le Secq M.P."/>
            <person name="Peter M."/>
            <person name="Quesneville H."/>
            <person name="Rajashekar B."/>
            <person name="Reich M."/>
            <person name="Rouhier N."/>
            <person name="Schmutz J."/>
            <person name="Yin T."/>
            <person name="Chalot M."/>
            <person name="Henrissat B."/>
            <person name="Kuees U."/>
            <person name="Lucas S."/>
            <person name="Van de Peer Y."/>
            <person name="Podila G.K."/>
            <person name="Polle A."/>
            <person name="Pukkila P.J."/>
            <person name="Richardson P.M."/>
            <person name="Rouze P."/>
            <person name="Sanders I.R."/>
            <person name="Stajich J.E."/>
            <person name="Tunlid A."/>
            <person name="Tuskan G."/>
            <person name="Grigoriev I.V."/>
        </authorList>
    </citation>
    <scope>NUCLEOTIDE SEQUENCE [LARGE SCALE GENOMIC DNA]</scope>
    <source>
        <strain evidence="2">S238N-H82 / ATCC MYA-4686</strain>
    </source>
</reference>
<dbReference type="InParanoid" id="B0DIV0"/>
<dbReference type="AlphaFoldDB" id="B0DIV0"/>
<keyword evidence="2" id="KW-1185">Reference proteome</keyword>
<protein>
    <submittedName>
        <fullName evidence="1">Predicted protein</fullName>
    </submittedName>
</protein>
<dbReference type="EMBL" id="DS547113">
    <property type="protein sequence ID" value="EDR05407.1"/>
    <property type="molecule type" value="Genomic_DNA"/>
</dbReference>
<dbReference type="HOGENOM" id="CLU_1669671_0_0_1"/>
<dbReference type="RefSeq" id="XP_001883965.1">
    <property type="nucleotide sequence ID" value="XM_001883930.1"/>
</dbReference>
<evidence type="ECO:0000313" key="2">
    <source>
        <dbReference type="Proteomes" id="UP000001194"/>
    </source>
</evidence>